<dbReference type="RefSeq" id="WP_387346466.1">
    <property type="nucleotide sequence ID" value="NZ_JBIAXI010000027.1"/>
</dbReference>
<organism evidence="1 2">
    <name type="scientific">Microtetraspora fusca</name>
    <dbReference type="NCBI Taxonomy" id="1997"/>
    <lineage>
        <taxon>Bacteria</taxon>
        <taxon>Bacillati</taxon>
        <taxon>Actinomycetota</taxon>
        <taxon>Actinomycetes</taxon>
        <taxon>Streptosporangiales</taxon>
        <taxon>Streptosporangiaceae</taxon>
        <taxon>Microtetraspora</taxon>
    </lineage>
</organism>
<evidence type="ECO:0008006" key="3">
    <source>
        <dbReference type="Google" id="ProtNLM"/>
    </source>
</evidence>
<sequence length="60" mass="6456">MDHLYTGPGRFGWAGGLGTTAYTDPSEGLVGVLFTQVAMTSPVPPKVFEDFWTTVYASID</sequence>
<evidence type="ECO:0000313" key="2">
    <source>
        <dbReference type="Proteomes" id="UP001602119"/>
    </source>
</evidence>
<comment type="caution">
    <text evidence="1">The sequence shown here is derived from an EMBL/GenBank/DDBJ whole genome shotgun (WGS) entry which is preliminary data.</text>
</comment>
<keyword evidence="2" id="KW-1185">Reference proteome</keyword>
<dbReference type="EMBL" id="JBIAXI010000027">
    <property type="protein sequence ID" value="MFF4777955.1"/>
    <property type="molecule type" value="Genomic_DNA"/>
</dbReference>
<reference evidence="1 2" key="1">
    <citation type="submission" date="2024-10" db="EMBL/GenBank/DDBJ databases">
        <title>The Natural Products Discovery Center: Release of the First 8490 Sequenced Strains for Exploring Actinobacteria Biosynthetic Diversity.</title>
        <authorList>
            <person name="Kalkreuter E."/>
            <person name="Kautsar S.A."/>
            <person name="Yang D."/>
            <person name="Bader C.D."/>
            <person name="Teijaro C.N."/>
            <person name="Fluegel L."/>
            <person name="Davis C.M."/>
            <person name="Simpson J.R."/>
            <person name="Lauterbach L."/>
            <person name="Steele A.D."/>
            <person name="Gui C."/>
            <person name="Meng S."/>
            <person name="Li G."/>
            <person name="Viehrig K."/>
            <person name="Ye F."/>
            <person name="Su P."/>
            <person name="Kiefer A.F."/>
            <person name="Nichols A."/>
            <person name="Cepeda A.J."/>
            <person name="Yan W."/>
            <person name="Fan B."/>
            <person name="Jiang Y."/>
            <person name="Adhikari A."/>
            <person name="Zheng C.-J."/>
            <person name="Schuster L."/>
            <person name="Cowan T.M."/>
            <person name="Smanski M.J."/>
            <person name="Chevrette M.G."/>
            <person name="De Carvalho L.P.S."/>
            <person name="Shen B."/>
        </authorList>
    </citation>
    <scope>NUCLEOTIDE SEQUENCE [LARGE SCALE GENOMIC DNA]</scope>
    <source>
        <strain evidence="1 2">NPDC001281</strain>
    </source>
</reference>
<accession>A0ABW6VFF3</accession>
<name>A0ABW6VFF3_MICFU</name>
<dbReference type="Proteomes" id="UP001602119">
    <property type="component" value="Unassembled WGS sequence"/>
</dbReference>
<dbReference type="InterPro" id="IPR012338">
    <property type="entry name" value="Beta-lactam/transpept-like"/>
</dbReference>
<dbReference type="SUPFAM" id="SSF56601">
    <property type="entry name" value="beta-lactamase/transpeptidase-like"/>
    <property type="match status" value="1"/>
</dbReference>
<gene>
    <name evidence="1" type="ORF">ACFY05_34530</name>
</gene>
<protein>
    <recommendedName>
        <fullName evidence="3">Beta-lactamase family protein</fullName>
    </recommendedName>
</protein>
<proteinExistence type="predicted"/>
<dbReference type="Gene3D" id="3.40.710.10">
    <property type="entry name" value="DD-peptidase/beta-lactamase superfamily"/>
    <property type="match status" value="1"/>
</dbReference>
<evidence type="ECO:0000313" key="1">
    <source>
        <dbReference type="EMBL" id="MFF4777955.1"/>
    </source>
</evidence>